<evidence type="ECO:0000256" key="2">
    <source>
        <dbReference type="ARBA" id="ARBA00022801"/>
    </source>
</evidence>
<gene>
    <name evidence="4" type="ORF">LKD45_14985</name>
</gene>
<dbReference type="GO" id="GO:0016020">
    <property type="term" value="C:membrane"/>
    <property type="evidence" value="ECO:0007669"/>
    <property type="project" value="TreeGrafter"/>
</dbReference>
<proteinExistence type="predicted"/>
<evidence type="ECO:0000259" key="3">
    <source>
        <dbReference type="PROSITE" id="PS51677"/>
    </source>
</evidence>
<dbReference type="GO" id="GO:0046872">
    <property type="term" value="F:metal ion binding"/>
    <property type="evidence" value="ECO:0007669"/>
    <property type="project" value="UniProtKB-KW"/>
</dbReference>
<dbReference type="InterPro" id="IPR002509">
    <property type="entry name" value="NODB_dom"/>
</dbReference>
<evidence type="ECO:0000313" key="5">
    <source>
        <dbReference type="Proteomes" id="UP001199355"/>
    </source>
</evidence>
<dbReference type="PROSITE" id="PS51677">
    <property type="entry name" value="NODB"/>
    <property type="match status" value="1"/>
</dbReference>
<sequence length="243" mass="27055">MEHKKEKRNERAAIQLGLFLVGLLLFGTAAGGQLTGEEKNGKEKAAIQTSGGVSDAVEPKKIALTFDDGPHPVYTKILLDGLAERGAKASFFVTGENAEKYPELILRMQKEGHLIGNHTYSHIQLTGNNREAFRQELISTNEVLKEITGAETIFVRPPYGSWDKGFEQELNMFPVLWTIDPLDWCSKSSTDVEKRILSKARENAIILLHDEYASSIEAALFIVDELQSQGYVFVTVEEIMLVS</sequence>
<dbReference type="Gene3D" id="3.20.20.370">
    <property type="entry name" value="Glycoside hydrolase/deacetylase"/>
    <property type="match status" value="1"/>
</dbReference>
<organism evidence="4 5">
    <name type="scientific">Gallintestinimicrobium propionicum</name>
    <dbReference type="NCBI Taxonomy" id="2981770"/>
    <lineage>
        <taxon>Bacteria</taxon>
        <taxon>Bacillati</taxon>
        <taxon>Bacillota</taxon>
        <taxon>Clostridia</taxon>
        <taxon>Lachnospirales</taxon>
        <taxon>Lachnospiraceae</taxon>
        <taxon>Gallintestinimicrobium</taxon>
    </lineage>
</organism>
<evidence type="ECO:0000256" key="1">
    <source>
        <dbReference type="ARBA" id="ARBA00022723"/>
    </source>
</evidence>
<dbReference type="Proteomes" id="UP001199355">
    <property type="component" value="Unassembled WGS sequence"/>
</dbReference>
<dbReference type="EMBL" id="JAJEQF010000054">
    <property type="protein sequence ID" value="MCC2168975.1"/>
    <property type="molecule type" value="Genomic_DNA"/>
</dbReference>
<dbReference type="RefSeq" id="WP_308729026.1">
    <property type="nucleotide sequence ID" value="NZ_JAJEQF010000054.1"/>
</dbReference>
<dbReference type="Pfam" id="PF01522">
    <property type="entry name" value="Polysacc_deac_1"/>
    <property type="match status" value="1"/>
</dbReference>
<dbReference type="SUPFAM" id="SSF88713">
    <property type="entry name" value="Glycoside hydrolase/deacetylase"/>
    <property type="match status" value="1"/>
</dbReference>
<dbReference type="GO" id="GO:0005975">
    <property type="term" value="P:carbohydrate metabolic process"/>
    <property type="evidence" value="ECO:0007669"/>
    <property type="project" value="InterPro"/>
</dbReference>
<evidence type="ECO:0000313" key="4">
    <source>
        <dbReference type="EMBL" id="MCC2168975.1"/>
    </source>
</evidence>
<accession>A0AAE3DM57</accession>
<keyword evidence="1" id="KW-0479">Metal-binding</keyword>
<dbReference type="AlphaFoldDB" id="A0AAE3DM57"/>
<name>A0AAE3DM57_9FIRM</name>
<dbReference type="InterPro" id="IPR011330">
    <property type="entry name" value="Glyco_hydro/deAcase_b/a-brl"/>
</dbReference>
<dbReference type="PANTHER" id="PTHR10587:SF133">
    <property type="entry name" value="CHITIN DEACETYLASE 1-RELATED"/>
    <property type="match status" value="1"/>
</dbReference>
<dbReference type="InterPro" id="IPR050248">
    <property type="entry name" value="Polysacc_deacetylase_ArnD"/>
</dbReference>
<feature type="domain" description="NodB homology" evidence="3">
    <location>
        <begin position="60"/>
        <end position="234"/>
    </location>
</feature>
<reference evidence="4 5" key="1">
    <citation type="submission" date="2021-10" db="EMBL/GenBank/DDBJ databases">
        <title>Anaerobic single-cell dispensing facilitates the cultivation of human gut bacteria.</title>
        <authorList>
            <person name="Afrizal A."/>
        </authorList>
    </citation>
    <scope>NUCLEOTIDE SEQUENCE [LARGE SCALE GENOMIC DNA]</scope>
    <source>
        <strain evidence="4 5">CLA-AA-H244</strain>
    </source>
</reference>
<dbReference type="PANTHER" id="PTHR10587">
    <property type="entry name" value="GLYCOSYL TRANSFERASE-RELATED"/>
    <property type="match status" value="1"/>
</dbReference>
<keyword evidence="5" id="KW-1185">Reference proteome</keyword>
<protein>
    <submittedName>
        <fullName evidence="4">Polysaccharide deacetylase family protein</fullName>
    </submittedName>
</protein>
<keyword evidence="2" id="KW-0378">Hydrolase</keyword>
<comment type="caution">
    <text evidence="4">The sequence shown here is derived from an EMBL/GenBank/DDBJ whole genome shotgun (WGS) entry which is preliminary data.</text>
</comment>
<dbReference type="GO" id="GO:0016810">
    <property type="term" value="F:hydrolase activity, acting on carbon-nitrogen (but not peptide) bonds"/>
    <property type="evidence" value="ECO:0007669"/>
    <property type="project" value="InterPro"/>
</dbReference>